<gene>
    <name evidence="1" type="ORF">PAPOLLO_LOCUS17522</name>
</gene>
<dbReference type="AlphaFoldDB" id="A0A8S3XEV5"/>
<name>A0A8S3XEV5_PARAO</name>
<accession>A0A8S3XEV5</accession>
<keyword evidence="2" id="KW-1185">Reference proteome</keyword>
<dbReference type="Proteomes" id="UP000691718">
    <property type="component" value="Unassembled WGS sequence"/>
</dbReference>
<protein>
    <submittedName>
        <fullName evidence="1">(apollo) hypothetical protein</fullName>
    </submittedName>
</protein>
<comment type="caution">
    <text evidence="1">The sequence shown here is derived from an EMBL/GenBank/DDBJ whole genome shotgun (WGS) entry which is preliminary data.</text>
</comment>
<proteinExistence type="predicted"/>
<evidence type="ECO:0000313" key="2">
    <source>
        <dbReference type="Proteomes" id="UP000691718"/>
    </source>
</evidence>
<sequence>MEESLMAFIGHEAAEGLVVADTLEIPESDAEVEAGGDKDVHNPVVDDRKTMKKRNYIDYFLLFSYFYGVGDLKSV</sequence>
<organism evidence="1 2">
    <name type="scientific">Parnassius apollo</name>
    <name type="common">Apollo butterfly</name>
    <name type="synonym">Papilio apollo</name>
    <dbReference type="NCBI Taxonomy" id="110799"/>
    <lineage>
        <taxon>Eukaryota</taxon>
        <taxon>Metazoa</taxon>
        <taxon>Ecdysozoa</taxon>
        <taxon>Arthropoda</taxon>
        <taxon>Hexapoda</taxon>
        <taxon>Insecta</taxon>
        <taxon>Pterygota</taxon>
        <taxon>Neoptera</taxon>
        <taxon>Endopterygota</taxon>
        <taxon>Lepidoptera</taxon>
        <taxon>Glossata</taxon>
        <taxon>Ditrysia</taxon>
        <taxon>Papilionoidea</taxon>
        <taxon>Papilionidae</taxon>
        <taxon>Parnassiinae</taxon>
        <taxon>Parnassini</taxon>
        <taxon>Parnassius</taxon>
        <taxon>Parnassius</taxon>
    </lineage>
</organism>
<dbReference type="EMBL" id="CAJQZP010001146">
    <property type="protein sequence ID" value="CAG5021444.1"/>
    <property type="molecule type" value="Genomic_DNA"/>
</dbReference>
<reference evidence="1" key="1">
    <citation type="submission" date="2021-04" db="EMBL/GenBank/DDBJ databases">
        <authorList>
            <person name="Tunstrom K."/>
        </authorList>
    </citation>
    <scope>NUCLEOTIDE SEQUENCE</scope>
</reference>
<evidence type="ECO:0000313" key="1">
    <source>
        <dbReference type="EMBL" id="CAG5021444.1"/>
    </source>
</evidence>